<keyword evidence="6 10" id="KW-1133">Transmembrane helix</keyword>
<name>A0A411HR23_PROBE</name>
<feature type="transmembrane region" description="Helical" evidence="10">
    <location>
        <begin position="34"/>
        <end position="55"/>
    </location>
</feature>
<evidence type="ECO:0000256" key="4">
    <source>
        <dbReference type="ARBA" id="ARBA00022692"/>
    </source>
</evidence>
<accession>A0A411HR23</accession>
<evidence type="ECO:0000313" key="11">
    <source>
        <dbReference type="EMBL" id="QBB72962.1"/>
    </source>
</evidence>
<evidence type="ECO:0000256" key="7">
    <source>
        <dbReference type="ARBA" id="ARBA00023136"/>
    </source>
</evidence>
<keyword evidence="9 10" id="KW-0807">Transducer</keyword>
<keyword evidence="4 10" id="KW-0812">Transmembrane</keyword>
<keyword evidence="7 10" id="KW-0472">Membrane</keyword>
<gene>
    <name evidence="11" type="primary">OR30</name>
</gene>
<dbReference type="GO" id="GO:0004984">
    <property type="term" value="F:olfactory receptor activity"/>
    <property type="evidence" value="ECO:0007669"/>
    <property type="project" value="InterPro"/>
</dbReference>
<dbReference type="GO" id="GO:0005549">
    <property type="term" value="F:odorant binding"/>
    <property type="evidence" value="ECO:0007669"/>
    <property type="project" value="InterPro"/>
</dbReference>
<keyword evidence="2" id="KW-1003">Cell membrane</keyword>
<dbReference type="GO" id="GO:0005886">
    <property type="term" value="C:plasma membrane"/>
    <property type="evidence" value="ECO:0007669"/>
    <property type="project" value="UniProtKB-SubCell"/>
</dbReference>
<feature type="transmembrane region" description="Helical" evidence="10">
    <location>
        <begin position="263"/>
        <end position="287"/>
    </location>
</feature>
<keyword evidence="8 10" id="KW-0675">Receptor</keyword>
<evidence type="ECO:0000256" key="10">
    <source>
        <dbReference type="RuleBase" id="RU351113"/>
    </source>
</evidence>
<feature type="transmembrane region" description="Helical" evidence="10">
    <location>
        <begin position="67"/>
        <end position="86"/>
    </location>
</feature>
<comment type="subcellular location">
    <subcellularLocation>
        <location evidence="1 10">Cell membrane</location>
        <topology evidence="1 10">Multi-pass membrane protein</topology>
    </subcellularLocation>
</comment>
<dbReference type="EMBL" id="MH324863">
    <property type="protein sequence ID" value="QBB72962.1"/>
    <property type="molecule type" value="mRNA"/>
</dbReference>
<comment type="caution">
    <text evidence="10">Lacks conserved residue(s) required for the propagation of feature annotation.</text>
</comment>
<protein>
    <recommendedName>
        <fullName evidence="10">Odorant receptor</fullName>
    </recommendedName>
</protein>
<evidence type="ECO:0000256" key="2">
    <source>
        <dbReference type="ARBA" id="ARBA00022475"/>
    </source>
</evidence>
<organism evidence="11">
    <name type="scientific">Protaetia brevitarsis</name>
    <name type="common">White-spotted flower chafer beetle</name>
    <name type="synonym">Liocola brevitarsis</name>
    <dbReference type="NCBI Taxonomy" id="348688"/>
    <lineage>
        <taxon>Eukaryota</taxon>
        <taxon>Metazoa</taxon>
        <taxon>Ecdysozoa</taxon>
        <taxon>Arthropoda</taxon>
        <taxon>Hexapoda</taxon>
        <taxon>Insecta</taxon>
        <taxon>Pterygota</taxon>
        <taxon>Neoptera</taxon>
        <taxon>Endopterygota</taxon>
        <taxon>Coleoptera</taxon>
        <taxon>Polyphaga</taxon>
        <taxon>Scarabaeiformia</taxon>
        <taxon>Scarabaeidae</taxon>
        <taxon>Cetoniinae</taxon>
        <taxon>Protaetia</taxon>
        <taxon>Liocola</taxon>
    </lineage>
</organism>
<feature type="transmembrane region" description="Helical" evidence="10">
    <location>
        <begin position="163"/>
        <end position="181"/>
    </location>
</feature>
<dbReference type="AlphaFoldDB" id="A0A411HR23"/>
<evidence type="ECO:0000256" key="3">
    <source>
        <dbReference type="ARBA" id="ARBA00022606"/>
    </source>
</evidence>
<evidence type="ECO:0000256" key="1">
    <source>
        <dbReference type="ARBA" id="ARBA00004651"/>
    </source>
</evidence>
<evidence type="ECO:0000256" key="6">
    <source>
        <dbReference type="ARBA" id="ARBA00022989"/>
    </source>
</evidence>
<dbReference type="InterPro" id="IPR004117">
    <property type="entry name" value="7tm6_olfct_rcpt"/>
</dbReference>
<feature type="transmembrane region" description="Helical" evidence="10">
    <location>
        <begin position="293"/>
        <end position="315"/>
    </location>
</feature>
<dbReference type="PANTHER" id="PTHR21137:SF35">
    <property type="entry name" value="ODORANT RECEPTOR 19A-RELATED"/>
    <property type="match status" value="1"/>
</dbReference>
<evidence type="ECO:0000256" key="5">
    <source>
        <dbReference type="ARBA" id="ARBA00022725"/>
    </source>
</evidence>
<evidence type="ECO:0000256" key="9">
    <source>
        <dbReference type="ARBA" id="ARBA00023224"/>
    </source>
</evidence>
<keyword evidence="5 10" id="KW-0552">Olfaction</keyword>
<comment type="similarity">
    <text evidence="10">Belongs to the insect chemoreceptor superfamily. Heteromeric odorant receptor channel (TC 1.A.69) family.</text>
</comment>
<dbReference type="GO" id="GO:0007165">
    <property type="term" value="P:signal transduction"/>
    <property type="evidence" value="ECO:0007669"/>
    <property type="project" value="UniProtKB-KW"/>
</dbReference>
<dbReference type="Pfam" id="PF02949">
    <property type="entry name" value="7tm_6"/>
    <property type="match status" value="1"/>
</dbReference>
<proteinExistence type="evidence at transcript level"/>
<keyword evidence="3 10" id="KW-0716">Sensory transduction</keyword>
<evidence type="ECO:0000256" key="8">
    <source>
        <dbReference type="ARBA" id="ARBA00023170"/>
    </source>
</evidence>
<dbReference type="PANTHER" id="PTHR21137">
    <property type="entry name" value="ODORANT RECEPTOR"/>
    <property type="match status" value="1"/>
</dbReference>
<sequence>MNRNIMSRAFAIQEHMMSIMGYWHKENSSAFYKIRGTVTMLIFLVAYVLMLMQFFHDIVDFRKFSEILCMLMSYTSYFCKLCGYLYSRKTFLEMLSHLKNPIFTRCSPEMERHLIKTLNLSLFITKLYRFSCGMVVILFSIYPLFDDKPLPTSVPFETGRYTFLLYIIESLAMLIAAWDNFCLDTLCTSLMGTAIGQFDILKEKILTFKERAIGEEEIVLGVNFKTTNIFEANVNKRAKSLLNDCIVHHNALIKFVQQIEDTFSFGLLSQLMGSIIVICNTGFFLMLVSPASLQFGLFSSYFITMMAQLTLYCWYGNEIMLKSVQIGEACYFSQWYTCTADVKRSIFIIMEKSRRPLAITALKFTTLSLETFAAIIRSSYSYFALLQRLANKFESETK</sequence>
<feature type="transmembrane region" description="Helical" evidence="10">
    <location>
        <begin position="120"/>
        <end position="143"/>
    </location>
</feature>
<reference evidence="11" key="1">
    <citation type="submission" date="2018-05" db="EMBL/GenBank/DDBJ databases">
        <title>Identification and expression analysis of candidate chemosensory receptors in the white-spotted flower chafer, Protaetia brevitarsis.</title>
        <authorList>
            <person name="Zhang T."/>
        </authorList>
    </citation>
    <scope>NUCLEOTIDE SEQUENCE</scope>
</reference>